<name>A0A223V8R8_9FLAO</name>
<reference evidence="3 4" key="1">
    <citation type="submission" date="2017-08" db="EMBL/GenBank/DDBJ databases">
        <title>The complete genome sequence of Maribacter sp. B1, isolated from deep-sea sediment.</title>
        <authorList>
            <person name="Wu Y.-H."/>
            <person name="Cheng H."/>
            <person name="Xu X.-W."/>
        </authorList>
    </citation>
    <scope>NUCLEOTIDE SEQUENCE [LARGE SCALE GENOMIC DNA]</scope>
    <source>
        <strain evidence="3 4">B1</strain>
    </source>
</reference>
<proteinExistence type="predicted"/>
<evidence type="ECO:0000256" key="1">
    <source>
        <dbReference type="ARBA" id="ARBA00022801"/>
    </source>
</evidence>
<organism evidence="3 4">
    <name type="scientific">Maribacter cobaltidurans</name>
    <dbReference type="NCBI Taxonomy" id="1178778"/>
    <lineage>
        <taxon>Bacteria</taxon>
        <taxon>Pseudomonadati</taxon>
        <taxon>Bacteroidota</taxon>
        <taxon>Flavobacteriia</taxon>
        <taxon>Flavobacteriales</taxon>
        <taxon>Flavobacteriaceae</taxon>
        <taxon>Maribacter</taxon>
    </lineage>
</organism>
<dbReference type="RefSeq" id="WP_094998380.1">
    <property type="nucleotide sequence ID" value="NZ_BMJL01000005.1"/>
</dbReference>
<dbReference type="SUPFAM" id="SSF82171">
    <property type="entry name" value="DPP6 N-terminal domain-like"/>
    <property type="match status" value="1"/>
</dbReference>
<keyword evidence="1" id="KW-0378">Hydrolase</keyword>
<dbReference type="InterPro" id="IPR001375">
    <property type="entry name" value="Peptidase_S9_cat"/>
</dbReference>
<dbReference type="OrthoDB" id="9812921at2"/>
<keyword evidence="2" id="KW-0720">Serine protease</keyword>
<dbReference type="PANTHER" id="PTHR42776:SF27">
    <property type="entry name" value="DIPEPTIDYL PEPTIDASE FAMILY MEMBER 6"/>
    <property type="match status" value="1"/>
</dbReference>
<dbReference type="InterPro" id="IPR011042">
    <property type="entry name" value="6-blade_b-propeller_TolB-like"/>
</dbReference>
<dbReference type="GO" id="GO:0004252">
    <property type="term" value="F:serine-type endopeptidase activity"/>
    <property type="evidence" value="ECO:0007669"/>
    <property type="project" value="TreeGrafter"/>
</dbReference>
<evidence type="ECO:0000313" key="4">
    <source>
        <dbReference type="Proteomes" id="UP000215244"/>
    </source>
</evidence>
<dbReference type="InterPro" id="IPR029058">
    <property type="entry name" value="AB_hydrolase_fold"/>
</dbReference>
<dbReference type="InterPro" id="IPR011659">
    <property type="entry name" value="WD40"/>
</dbReference>
<dbReference type="Gene3D" id="2.120.10.30">
    <property type="entry name" value="TolB, C-terminal domain"/>
    <property type="match status" value="3"/>
</dbReference>
<dbReference type="GO" id="GO:0006508">
    <property type="term" value="P:proteolysis"/>
    <property type="evidence" value="ECO:0007669"/>
    <property type="project" value="InterPro"/>
</dbReference>
<protein>
    <submittedName>
        <fullName evidence="3">Peptidase S9 family protein</fullName>
    </submittedName>
</protein>
<evidence type="ECO:0000313" key="3">
    <source>
        <dbReference type="EMBL" id="ASV31793.1"/>
    </source>
</evidence>
<dbReference type="EMBL" id="CP022957">
    <property type="protein sequence ID" value="ASV31793.1"/>
    <property type="molecule type" value="Genomic_DNA"/>
</dbReference>
<dbReference type="Proteomes" id="UP000215244">
    <property type="component" value="Chromosome"/>
</dbReference>
<gene>
    <name evidence="3" type="ORF">CJ263_17100</name>
</gene>
<keyword evidence="4" id="KW-1185">Reference proteome</keyword>
<sequence>MKHCISIIAFLLCVTTVSAQTKTNLELTDIFEYEFVSDPQISPDGSKVIYVRNFKDIMTDKNLSNLWIVNFDGSKNRPLTTGNHNDYYPRWSHDGKKIIFKSNMADDKMKLYLMWLDTKETAPLTNTPKAPGAVSWSHDDRYVAFNMFVPAKDESLIKMPGKPEGAKWNTPPTYIDKLNYRGDGQGYLKGGNDQLFTLSINGGTPKQLTTAEFDHGAPVWSNDGKSLYFSANFHPDTDFEPANSEVYKLDLSDNSVHAITDRFGPDGSPQLSPDGTQIAYTGNDDTFQGYELTQLYVMDTDGNNSRLLSGDFDRDIGNVQWASDGKGLYFQYDEEGDSKIGHITLDGKVTTITEGLGGLSLGRPYNAADFTVSNNGKFAYTLGGTQHPSDLAVADKKGTKRLTYLNDDLFSFRNLGEVEEIWWNSSFDDRKIQGWIVTPPNFDPNKKYPFILEIHGGPFSSYGSVYSAEIQAYAAAGYVVLYSNPRGSTSYGAEFGNLIHHDYPNHDYEDLMSGVDAVIAKGYVDTNNLFVTGGSGGGVLTAWIVGKTDRFKAAVVAKPVINWTSFVLYADGAAFFSKYWFGKKPWEDPENYFRRSPLSYVGNVTTPTMLLTGEEDYRTPIAESEQFYTALKLEGVETAMVRIPGSGHGIANRPSNLVAKIASVLAWFNKYKTD</sequence>
<dbReference type="PANTHER" id="PTHR42776">
    <property type="entry name" value="SERINE PEPTIDASE S9 FAMILY MEMBER"/>
    <property type="match status" value="1"/>
</dbReference>
<dbReference type="Pfam" id="PF07676">
    <property type="entry name" value="PD40"/>
    <property type="match status" value="3"/>
</dbReference>
<keyword evidence="2" id="KW-0645">Protease</keyword>
<dbReference type="KEGG" id="marb:CJ263_17100"/>
<evidence type="ECO:0000256" key="2">
    <source>
        <dbReference type="ARBA" id="ARBA00022825"/>
    </source>
</evidence>
<dbReference type="SUPFAM" id="SSF53474">
    <property type="entry name" value="alpha/beta-Hydrolases"/>
    <property type="match status" value="1"/>
</dbReference>
<dbReference type="Pfam" id="PF00326">
    <property type="entry name" value="Peptidase_S9"/>
    <property type="match status" value="1"/>
</dbReference>
<dbReference type="AlphaFoldDB" id="A0A223V8R8"/>
<accession>A0A223V8R8</accession>
<dbReference type="Gene3D" id="3.40.50.1820">
    <property type="entry name" value="alpha/beta hydrolase"/>
    <property type="match status" value="1"/>
</dbReference>